<accession>A0ABT1HFW4</accession>
<evidence type="ECO:0000313" key="8">
    <source>
        <dbReference type="Proteomes" id="UP001206895"/>
    </source>
</evidence>
<comment type="caution">
    <text evidence="7">The sequence shown here is derived from an EMBL/GenBank/DDBJ whole genome shotgun (WGS) entry which is preliminary data.</text>
</comment>
<dbReference type="PANTHER" id="PTHR30368:SF2">
    <property type="entry name" value="SULFATE-BINDING PROTEIN"/>
    <property type="match status" value="1"/>
</dbReference>
<comment type="similarity">
    <text evidence="2">Belongs to the prokaryotic sulfate-binding protein family.</text>
</comment>
<comment type="subcellular location">
    <subcellularLocation>
        <location evidence="1">Periplasm</location>
    </subcellularLocation>
</comment>
<organism evidence="7 8">
    <name type="scientific">Williamsia maris</name>
    <dbReference type="NCBI Taxonomy" id="72806"/>
    <lineage>
        <taxon>Bacteria</taxon>
        <taxon>Bacillati</taxon>
        <taxon>Actinomycetota</taxon>
        <taxon>Actinomycetes</taxon>
        <taxon>Mycobacteriales</taxon>
        <taxon>Nocardiaceae</taxon>
        <taxon>Williamsia</taxon>
    </lineage>
</organism>
<evidence type="ECO:0000256" key="6">
    <source>
        <dbReference type="SAM" id="MobiDB-lite"/>
    </source>
</evidence>
<dbReference type="EMBL" id="JAMTCJ010000003">
    <property type="protein sequence ID" value="MCP2177134.1"/>
    <property type="molecule type" value="Genomic_DNA"/>
</dbReference>
<dbReference type="Proteomes" id="UP001206895">
    <property type="component" value="Unassembled WGS sequence"/>
</dbReference>
<keyword evidence="8" id="KW-1185">Reference proteome</keyword>
<gene>
    <name evidence="7" type="ORF">LX13_002962</name>
</gene>
<keyword evidence="3" id="KW-0813">Transport</keyword>
<name>A0ABT1HFW4_9NOCA</name>
<feature type="compositionally biased region" description="Low complexity" evidence="6">
    <location>
        <begin position="1"/>
        <end position="11"/>
    </location>
</feature>
<evidence type="ECO:0000313" key="7">
    <source>
        <dbReference type="EMBL" id="MCP2177134.1"/>
    </source>
</evidence>
<reference evidence="7 8" key="1">
    <citation type="submission" date="2022-06" db="EMBL/GenBank/DDBJ databases">
        <title>Genomic Encyclopedia of Archaeal and Bacterial Type Strains, Phase II (KMG-II): from individual species to whole genera.</title>
        <authorList>
            <person name="Goeker M."/>
        </authorList>
    </citation>
    <scope>NUCLEOTIDE SEQUENCE [LARGE SCALE GENOMIC DNA]</scope>
    <source>
        <strain evidence="7 8">DSM 44693</strain>
    </source>
</reference>
<evidence type="ECO:0000256" key="1">
    <source>
        <dbReference type="ARBA" id="ARBA00004418"/>
    </source>
</evidence>
<proteinExistence type="inferred from homology"/>
<protein>
    <submittedName>
        <fullName evidence="7">Sulfate transport system substrate-binding protein</fullName>
    </submittedName>
</protein>
<evidence type="ECO:0000256" key="5">
    <source>
        <dbReference type="ARBA" id="ARBA00022764"/>
    </source>
</evidence>
<dbReference type="InterPro" id="IPR005669">
    <property type="entry name" value="Thiosulph/SO4-bd"/>
</dbReference>
<dbReference type="NCBIfam" id="TIGR00971">
    <property type="entry name" value="3a0106s03"/>
    <property type="match status" value="1"/>
</dbReference>
<sequence>MFVHRVPASRRAPADRRLPSSAARLSRAVASMFVVAATVAACAGGSTDTPGGENISSGSRHVNLIAYATPKPGFDKIIPAFRETEAGKDIGFSQSYGASGDQSRKVARRVPADVVNFSVEPDITRLVTAGVIDKDWKSQHAPYNSTPFGSVVALVVRQGNPKNIHNWDDLLKPGVEVITPNPGSSGSAKWNLLAPYAAESNGGANPKAGLSYVTSLLRDHIRVNPKSGREATTTFEQGQGDVLISYENEAIMLSRKNNTAPQSQRVDYVIPPTTFKIENPVAVVNTSDDKAAANAFVDYLFTDEGQRIWAEQGFRPVKPDVIAATKNLFPGTIDKLWTISDLGKVLGKGTAAKNKGKDLTGWKAVDSALFGTKGAISRIYDAGGKS</sequence>
<keyword evidence="5" id="KW-0574">Periplasm</keyword>
<evidence type="ECO:0000256" key="2">
    <source>
        <dbReference type="ARBA" id="ARBA00006099"/>
    </source>
</evidence>
<keyword evidence="4" id="KW-0732">Signal</keyword>
<dbReference type="PANTHER" id="PTHR30368">
    <property type="entry name" value="SULFATE-BINDING PROTEIN"/>
    <property type="match status" value="1"/>
</dbReference>
<dbReference type="SUPFAM" id="SSF53850">
    <property type="entry name" value="Periplasmic binding protein-like II"/>
    <property type="match status" value="1"/>
</dbReference>
<dbReference type="Pfam" id="PF13531">
    <property type="entry name" value="SBP_bac_11"/>
    <property type="match status" value="1"/>
</dbReference>
<evidence type="ECO:0000256" key="3">
    <source>
        <dbReference type="ARBA" id="ARBA00022448"/>
    </source>
</evidence>
<feature type="region of interest" description="Disordered" evidence="6">
    <location>
        <begin position="1"/>
        <end position="20"/>
    </location>
</feature>
<evidence type="ECO:0000256" key="4">
    <source>
        <dbReference type="ARBA" id="ARBA00022729"/>
    </source>
</evidence>
<dbReference type="Gene3D" id="3.40.190.10">
    <property type="entry name" value="Periplasmic binding protein-like II"/>
    <property type="match status" value="2"/>
</dbReference>